<evidence type="ECO:0000256" key="1">
    <source>
        <dbReference type="SAM" id="MobiDB-lite"/>
    </source>
</evidence>
<protein>
    <recommendedName>
        <fullName evidence="2">DUF4246 domain-containing protein</fullName>
    </recommendedName>
</protein>
<gene>
    <name evidence="3" type="ORF">MARPO_0052s0024</name>
</gene>
<dbReference type="InterPro" id="IPR049192">
    <property type="entry name" value="DUF4246_C"/>
</dbReference>
<evidence type="ECO:0000313" key="4">
    <source>
        <dbReference type="Proteomes" id="UP000244005"/>
    </source>
</evidence>
<dbReference type="AlphaFoldDB" id="A0A2R6WWI5"/>
<feature type="domain" description="DUF4246" evidence="2">
    <location>
        <begin position="184"/>
        <end position="384"/>
    </location>
</feature>
<evidence type="ECO:0000259" key="2">
    <source>
        <dbReference type="Pfam" id="PF14033"/>
    </source>
</evidence>
<dbReference type="OrthoDB" id="415532at2759"/>
<dbReference type="Proteomes" id="UP000244005">
    <property type="component" value="Unassembled WGS sequence"/>
</dbReference>
<reference evidence="4" key="1">
    <citation type="journal article" date="2017" name="Cell">
        <title>Insights into land plant evolution garnered from the Marchantia polymorpha genome.</title>
        <authorList>
            <person name="Bowman J.L."/>
            <person name="Kohchi T."/>
            <person name="Yamato K.T."/>
            <person name="Jenkins J."/>
            <person name="Shu S."/>
            <person name="Ishizaki K."/>
            <person name="Yamaoka S."/>
            <person name="Nishihama R."/>
            <person name="Nakamura Y."/>
            <person name="Berger F."/>
            <person name="Adam C."/>
            <person name="Aki S.S."/>
            <person name="Althoff F."/>
            <person name="Araki T."/>
            <person name="Arteaga-Vazquez M.A."/>
            <person name="Balasubrmanian S."/>
            <person name="Barry K."/>
            <person name="Bauer D."/>
            <person name="Boehm C.R."/>
            <person name="Briginshaw L."/>
            <person name="Caballero-Perez J."/>
            <person name="Catarino B."/>
            <person name="Chen F."/>
            <person name="Chiyoda S."/>
            <person name="Chovatia M."/>
            <person name="Davies K.M."/>
            <person name="Delmans M."/>
            <person name="Demura T."/>
            <person name="Dierschke T."/>
            <person name="Dolan L."/>
            <person name="Dorantes-Acosta A.E."/>
            <person name="Eklund D.M."/>
            <person name="Florent S.N."/>
            <person name="Flores-Sandoval E."/>
            <person name="Fujiyama A."/>
            <person name="Fukuzawa H."/>
            <person name="Galik B."/>
            <person name="Grimanelli D."/>
            <person name="Grimwood J."/>
            <person name="Grossniklaus U."/>
            <person name="Hamada T."/>
            <person name="Haseloff J."/>
            <person name="Hetherington A.J."/>
            <person name="Higo A."/>
            <person name="Hirakawa Y."/>
            <person name="Hundley H.N."/>
            <person name="Ikeda Y."/>
            <person name="Inoue K."/>
            <person name="Inoue S.I."/>
            <person name="Ishida S."/>
            <person name="Jia Q."/>
            <person name="Kakita M."/>
            <person name="Kanazawa T."/>
            <person name="Kawai Y."/>
            <person name="Kawashima T."/>
            <person name="Kennedy M."/>
            <person name="Kinose K."/>
            <person name="Kinoshita T."/>
            <person name="Kohara Y."/>
            <person name="Koide E."/>
            <person name="Komatsu K."/>
            <person name="Kopischke S."/>
            <person name="Kubo M."/>
            <person name="Kyozuka J."/>
            <person name="Lagercrantz U."/>
            <person name="Lin S.S."/>
            <person name="Lindquist E."/>
            <person name="Lipzen A.M."/>
            <person name="Lu C.W."/>
            <person name="De Luna E."/>
            <person name="Martienssen R.A."/>
            <person name="Minamino N."/>
            <person name="Mizutani M."/>
            <person name="Mizutani M."/>
            <person name="Mochizuki N."/>
            <person name="Monte I."/>
            <person name="Mosher R."/>
            <person name="Nagasaki H."/>
            <person name="Nakagami H."/>
            <person name="Naramoto S."/>
            <person name="Nishitani K."/>
            <person name="Ohtani M."/>
            <person name="Okamoto T."/>
            <person name="Okumura M."/>
            <person name="Phillips J."/>
            <person name="Pollak B."/>
            <person name="Reinders A."/>
            <person name="Rovekamp M."/>
            <person name="Sano R."/>
            <person name="Sawa S."/>
            <person name="Schmid M.W."/>
            <person name="Shirakawa M."/>
            <person name="Solano R."/>
            <person name="Spunde A."/>
            <person name="Suetsugu N."/>
            <person name="Sugano S."/>
            <person name="Sugiyama A."/>
            <person name="Sun R."/>
            <person name="Suzuki Y."/>
            <person name="Takenaka M."/>
            <person name="Takezawa D."/>
            <person name="Tomogane H."/>
            <person name="Tsuzuki M."/>
            <person name="Ueda T."/>
            <person name="Umeda M."/>
            <person name="Ward J.M."/>
            <person name="Watanabe Y."/>
            <person name="Yazaki K."/>
            <person name="Yokoyama R."/>
            <person name="Yoshitake Y."/>
            <person name="Yotsui I."/>
            <person name="Zachgo S."/>
            <person name="Schmutz J."/>
        </authorList>
    </citation>
    <scope>NUCLEOTIDE SEQUENCE [LARGE SCALE GENOMIC DNA]</scope>
    <source>
        <strain evidence="4">Tak-1</strain>
    </source>
</reference>
<proteinExistence type="predicted"/>
<dbReference type="EMBL" id="KZ772724">
    <property type="protein sequence ID" value="PTQ38221.1"/>
    <property type="molecule type" value="Genomic_DNA"/>
</dbReference>
<dbReference type="PANTHER" id="PTHR33119:SF1">
    <property type="entry name" value="FE2OG DIOXYGENASE DOMAIN-CONTAINING PROTEIN"/>
    <property type="match status" value="1"/>
</dbReference>
<feature type="region of interest" description="Disordered" evidence="1">
    <location>
        <begin position="1"/>
        <end position="25"/>
    </location>
</feature>
<dbReference type="Pfam" id="PF14033">
    <property type="entry name" value="DUF4246"/>
    <property type="match status" value="1"/>
</dbReference>
<dbReference type="InterPro" id="IPR025340">
    <property type="entry name" value="DUF4246"/>
</dbReference>
<accession>A0A2R6WWI5</accession>
<dbReference type="PANTHER" id="PTHR33119">
    <property type="entry name" value="IFI3P"/>
    <property type="match status" value="1"/>
</dbReference>
<organism evidence="3 4">
    <name type="scientific">Marchantia polymorpha</name>
    <name type="common">Common liverwort</name>
    <name type="synonym">Marchantia aquatica</name>
    <dbReference type="NCBI Taxonomy" id="3197"/>
    <lineage>
        <taxon>Eukaryota</taxon>
        <taxon>Viridiplantae</taxon>
        <taxon>Streptophyta</taxon>
        <taxon>Embryophyta</taxon>
        <taxon>Marchantiophyta</taxon>
        <taxon>Marchantiopsida</taxon>
        <taxon>Marchantiidae</taxon>
        <taxon>Marchantiales</taxon>
        <taxon>Marchantiaceae</taxon>
        <taxon>Marchantia</taxon>
    </lineage>
</organism>
<keyword evidence="4" id="KW-1185">Reference proteome</keyword>
<dbReference type="Gramene" id="Mp6g01800.1">
    <property type="protein sequence ID" value="Mp6g01800.1.cds1"/>
    <property type="gene ID" value="Mp6g01800"/>
</dbReference>
<name>A0A2R6WWI5_MARPO</name>
<evidence type="ECO:0000313" key="3">
    <source>
        <dbReference type="EMBL" id="PTQ38221.1"/>
    </source>
</evidence>
<sequence length="450" mass="50231">MPLSSRATENGDGPQNAAGRLDERESVALRRAVLSSRGRVSRAIKSSKGKAVAYADNVVPAELRRLLERELDVMAERPDADFQPGSQGRVQNLINPSMYPYIRGTSHLRDRGAGFEVASPDSPAPGSSWTYQCLPSQIFVDAEGDATIRSYVNNVDRESTGDLYNTMELLFALFVPMFESVLKKKLRSRELQVIVKAVNYVIQPEGRSYEGGWHMEGMEHEHIVAAGMYYYSTSPCLQDVGLKFRPMSSPPPTTTTTANSDRLRLLVETVEVMRMLRTSTREIRRYVRSRPARQPTPGDEIMRFDGVDARRMRYQPADARAPGEFVIPTRENRLLVFANEIRHKVGSLVNTGASTGVRKTFMFFLVDPGATIVSTRDVPAQQWERVRLRQAAALRAASGLPDEILSNIVARAKSGFTSAEARAHRLRFLRERMVFVDDDSADDDDGALDG</sequence>